<name>A0A380DNC6_STAAU</name>
<keyword evidence="1 4" id="KW-0328">Glycosyltransferase</keyword>
<evidence type="ECO:0000256" key="1">
    <source>
        <dbReference type="ARBA" id="ARBA00022676"/>
    </source>
</evidence>
<proteinExistence type="predicted"/>
<feature type="domain" description="Glycosyl transferase family 1" evidence="3">
    <location>
        <begin position="8"/>
        <end position="95"/>
    </location>
</feature>
<dbReference type="PANTHER" id="PTHR12526:SF629">
    <property type="entry name" value="TEICHURONIC ACID BIOSYNTHESIS GLYCOSYLTRANSFERASE TUAH-RELATED"/>
    <property type="match status" value="1"/>
</dbReference>
<dbReference type="Pfam" id="PF00534">
    <property type="entry name" value="Glycos_transf_1"/>
    <property type="match status" value="1"/>
</dbReference>
<protein>
    <submittedName>
        <fullName evidence="4">Glycoside hydrolase family protein</fullName>
        <ecNumber evidence="4">2.4.1.52</ecNumber>
    </submittedName>
</protein>
<dbReference type="GO" id="GO:0016787">
    <property type="term" value="F:hydrolase activity"/>
    <property type="evidence" value="ECO:0007669"/>
    <property type="project" value="UniProtKB-KW"/>
</dbReference>
<evidence type="ECO:0000256" key="2">
    <source>
        <dbReference type="ARBA" id="ARBA00022679"/>
    </source>
</evidence>
<accession>A0A380DNC6</accession>
<sequence length="115" mass="13152">MLKGYTTTPQKCLEDFKLVVSTSQYEGQGLSMIEAMISKRPVVAFDIKYGPSDFIEDNKNGYLIENHNINDMADKILQLVNNDVLAAEFGSKAREKHYRKIFNGINIRKMVKSFQ</sequence>
<keyword evidence="4" id="KW-0378">Hydrolase</keyword>
<dbReference type="AlphaFoldDB" id="A0A380DNC6"/>
<dbReference type="GO" id="GO:0047265">
    <property type="term" value="F:poly(glycerol-phosphate) alpha-glucosyltransferase activity"/>
    <property type="evidence" value="ECO:0007669"/>
    <property type="project" value="UniProtKB-EC"/>
</dbReference>
<evidence type="ECO:0000259" key="3">
    <source>
        <dbReference type="Pfam" id="PF00534"/>
    </source>
</evidence>
<gene>
    <name evidence="4" type="primary">tagE_3</name>
    <name evidence="4" type="ORF">NCTC6133_01241</name>
</gene>
<dbReference type="SUPFAM" id="SSF53756">
    <property type="entry name" value="UDP-Glycosyltransferase/glycogen phosphorylase"/>
    <property type="match status" value="1"/>
</dbReference>
<dbReference type="Gene3D" id="3.40.50.2000">
    <property type="entry name" value="Glycogen Phosphorylase B"/>
    <property type="match status" value="1"/>
</dbReference>
<organism evidence="4 5">
    <name type="scientific">Staphylococcus aureus</name>
    <dbReference type="NCBI Taxonomy" id="1280"/>
    <lineage>
        <taxon>Bacteria</taxon>
        <taxon>Bacillati</taxon>
        <taxon>Bacillota</taxon>
        <taxon>Bacilli</taxon>
        <taxon>Bacillales</taxon>
        <taxon>Staphylococcaceae</taxon>
        <taxon>Staphylococcus</taxon>
    </lineage>
</organism>
<dbReference type="EMBL" id="UHAP01000001">
    <property type="protein sequence ID" value="SUK39267.1"/>
    <property type="molecule type" value="Genomic_DNA"/>
</dbReference>
<dbReference type="InterPro" id="IPR001296">
    <property type="entry name" value="Glyco_trans_1"/>
</dbReference>
<keyword evidence="2 4" id="KW-0808">Transferase</keyword>
<dbReference type="EC" id="2.4.1.52" evidence="4"/>
<dbReference type="Proteomes" id="UP000255091">
    <property type="component" value="Unassembled WGS sequence"/>
</dbReference>
<reference evidence="4 5" key="1">
    <citation type="submission" date="2018-06" db="EMBL/GenBank/DDBJ databases">
        <authorList>
            <consortium name="Pathogen Informatics"/>
            <person name="Doyle S."/>
        </authorList>
    </citation>
    <scope>NUCLEOTIDE SEQUENCE [LARGE SCALE GENOMIC DNA]</scope>
    <source>
        <strain evidence="4 5">NCTC6133</strain>
    </source>
</reference>
<dbReference type="PANTHER" id="PTHR12526">
    <property type="entry name" value="GLYCOSYLTRANSFERASE"/>
    <property type="match status" value="1"/>
</dbReference>
<evidence type="ECO:0000313" key="5">
    <source>
        <dbReference type="Proteomes" id="UP000255091"/>
    </source>
</evidence>
<evidence type="ECO:0000313" key="4">
    <source>
        <dbReference type="EMBL" id="SUK39267.1"/>
    </source>
</evidence>